<sequence length="64" mass="6988">MSSSEVQTGDSSRQINEGSKKAMSRRLGPAQTPVAFPQALYPLPRHYAIPLYPSGFLAINLNKV</sequence>
<dbReference type="AlphaFoldDB" id="A0A5B7J585"/>
<name>A0A5B7J585_PORTR</name>
<gene>
    <name evidence="2" type="ORF">E2C01_083563</name>
</gene>
<feature type="region of interest" description="Disordered" evidence="1">
    <location>
        <begin position="1"/>
        <end position="29"/>
    </location>
</feature>
<comment type="caution">
    <text evidence="2">The sequence shown here is derived from an EMBL/GenBank/DDBJ whole genome shotgun (WGS) entry which is preliminary data.</text>
</comment>
<accession>A0A5B7J585</accession>
<evidence type="ECO:0000313" key="3">
    <source>
        <dbReference type="Proteomes" id="UP000324222"/>
    </source>
</evidence>
<protein>
    <submittedName>
        <fullName evidence="2">Uncharacterized protein</fullName>
    </submittedName>
</protein>
<keyword evidence="3" id="KW-1185">Reference proteome</keyword>
<evidence type="ECO:0000313" key="2">
    <source>
        <dbReference type="EMBL" id="MPC88647.1"/>
    </source>
</evidence>
<reference evidence="2 3" key="1">
    <citation type="submission" date="2019-05" db="EMBL/GenBank/DDBJ databases">
        <title>Another draft genome of Portunus trituberculatus and its Hox gene families provides insights of decapod evolution.</title>
        <authorList>
            <person name="Jeong J.-H."/>
            <person name="Song I."/>
            <person name="Kim S."/>
            <person name="Choi T."/>
            <person name="Kim D."/>
            <person name="Ryu S."/>
            <person name="Kim W."/>
        </authorList>
    </citation>
    <scope>NUCLEOTIDE SEQUENCE [LARGE SCALE GENOMIC DNA]</scope>
    <source>
        <tissue evidence="2">Muscle</tissue>
    </source>
</reference>
<feature type="compositionally biased region" description="Polar residues" evidence="1">
    <location>
        <begin position="1"/>
        <end position="17"/>
    </location>
</feature>
<dbReference type="Proteomes" id="UP000324222">
    <property type="component" value="Unassembled WGS sequence"/>
</dbReference>
<dbReference type="EMBL" id="VSRR010078461">
    <property type="protein sequence ID" value="MPC88647.1"/>
    <property type="molecule type" value="Genomic_DNA"/>
</dbReference>
<proteinExistence type="predicted"/>
<organism evidence="2 3">
    <name type="scientific">Portunus trituberculatus</name>
    <name type="common">Swimming crab</name>
    <name type="synonym">Neptunus trituberculatus</name>
    <dbReference type="NCBI Taxonomy" id="210409"/>
    <lineage>
        <taxon>Eukaryota</taxon>
        <taxon>Metazoa</taxon>
        <taxon>Ecdysozoa</taxon>
        <taxon>Arthropoda</taxon>
        <taxon>Crustacea</taxon>
        <taxon>Multicrustacea</taxon>
        <taxon>Malacostraca</taxon>
        <taxon>Eumalacostraca</taxon>
        <taxon>Eucarida</taxon>
        <taxon>Decapoda</taxon>
        <taxon>Pleocyemata</taxon>
        <taxon>Brachyura</taxon>
        <taxon>Eubrachyura</taxon>
        <taxon>Portunoidea</taxon>
        <taxon>Portunidae</taxon>
        <taxon>Portuninae</taxon>
        <taxon>Portunus</taxon>
    </lineage>
</organism>
<evidence type="ECO:0000256" key="1">
    <source>
        <dbReference type="SAM" id="MobiDB-lite"/>
    </source>
</evidence>